<organism evidence="2 3">
    <name type="scientific">Brachionus calyciflorus</name>
    <dbReference type="NCBI Taxonomy" id="104777"/>
    <lineage>
        <taxon>Eukaryota</taxon>
        <taxon>Metazoa</taxon>
        <taxon>Spiralia</taxon>
        <taxon>Gnathifera</taxon>
        <taxon>Rotifera</taxon>
        <taxon>Eurotatoria</taxon>
        <taxon>Monogononta</taxon>
        <taxon>Pseudotrocha</taxon>
        <taxon>Ploima</taxon>
        <taxon>Brachionidae</taxon>
        <taxon>Brachionus</taxon>
    </lineage>
</organism>
<dbReference type="Proteomes" id="UP000663879">
    <property type="component" value="Unassembled WGS sequence"/>
</dbReference>
<evidence type="ECO:0000313" key="2">
    <source>
        <dbReference type="EMBL" id="CAF1145321.1"/>
    </source>
</evidence>
<accession>A0A814SBV8</accession>
<dbReference type="AlphaFoldDB" id="A0A814SBV8"/>
<evidence type="ECO:0000256" key="1">
    <source>
        <dbReference type="SAM" id="MobiDB-lite"/>
    </source>
</evidence>
<reference evidence="2" key="1">
    <citation type="submission" date="2021-02" db="EMBL/GenBank/DDBJ databases">
        <authorList>
            <person name="Nowell W R."/>
        </authorList>
    </citation>
    <scope>NUCLEOTIDE SEQUENCE</scope>
    <source>
        <strain evidence="2">Ploen Becks lab</strain>
    </source>
</reference>
<name>A0A814SBV8_9BILA</name>
<proteinExistence type="predicted"/>
<sequence>MNGCKRVYIQSYIDEYIWRFNNNVFILDYYSSSENEVNAEDIFSEFCVESENENDSITCSGSTTQINTIKSLSNNDDTEAELEDNTELDSDNDLNDQKITETDGDNREEENREEGLVFSKMCTSKSNTRYYTSREDIIEKLDESLKNVKISDAKHQALTIEKKTYENKFSSSTEKIVKMTLNNKKDPLKCDFCGNYFEKNGLKRHITVKHKNQ</sequence>
<evidence type="ECO:0008006" key="4">
    <source>
        <dbReference type="Google" id="ProtNLM"/>
    </source>
</evidence>
<evidence type="ECO:0000313" key="3">
    <source>
        <dbReference type="Proteomes" id="UP000663879"/>
    </source>
</evidence>
<feature type="region of interest" description="Disordered" evidence="1">
    <location>
        <begin position="73"/>
        <end position="113"/>
    </location>
</feature>
<gene>
    <name evidence="2" type="ORF">OXX778_LOCUS23073</name>
</gene>
<keyword evidence="3" id="KW-1185">Reference proteome</keyword>
<protein>
    <recommendedName>
        <fullName evidence="4">C2H2-type domain-containing protein</fullName>
    </recommendedName>
</protein>
<dbReference type="EMBL" id="CAJNOC010011043">
    <property type="protein sequence ID" value="CAF1145321.1"/>
    <property type="molecule type" value="Genomic_DNA"/>
</dbReference>
<feature type="compositionally biased region" description="Basic and acidic residues" evidence="1">
    <location>
        <begin position="95"/>
        <end position="113"/>
    </location>
</feature>
<comment type="caution">
    <text evidence="2">The sequence shown here is derived from an EMBL/GenBank/DDBJ whole genome shotgun (WGS) entry which is preliminary data.</text>
</comment>
<feature type="compositionally biased region" description="Acidic residues" evidence="1">
    <location>
        <begin position="76"/>
        <end position="94"/>
    </location>
</feature>
<dbReference type="OrthoDB" id="10119108at2759"/>